<dbReference type="Gene3D" id="3.40.50.2300">
    <property type="match status" value="1"/>
</dbReference>
<dbReference type="GO" id="GO:0000155">
    <property type="term" value="F:phosphorelay sensor kinase activity"/>
    <property type="evidence" value="ECO:0007669"/>
    <property type="project" value="TreeGrafter"/>
</dbReference>
<dbReference type="SUPFAM" id="SSF52172">
    <property type="entry name" value="CheY-like"/>
    <property type="match status" value="1"/>
</dbReference>
<dbReference type="InterPro" id="IPR011006">
    <property type="entry name" value="CheY-like_superfamily"/>
</dbReference>
<accession>A0A8S9SWB0</accession>
<evidence type="ECO:0000259" key="8">
    <source>
        <dbReference type="PROSITE" id="PS50110"/>
    </source>
</evidence>
<evidence type="ECO:0000259" key="7">
    <source>
        <dbReference type="PROSITE" id="PS50109"/>
    </source>
</evidence>
<keyword evidence="10" id="KW-1185">Reference proteome</keyword>
<dbReference type="InterPro" id="IPR005467">
    <property type="entry name" value="His_kinase_dom"/>
</dbReference>
<dbReference type="InterPro" id="IPR036890">
    <property type="entry name" value="HATPase_C_sf"/>
</dbReference>
<dbReference type="Gene3D" id="3.30.565.10">
    <property type="entry name" value="Histidine kinase-like ATPase, C-terminal domain"/>
    <property type="match status" value="1"/>
</dbReference>
<dbReference type="PANTHER" id="PTHR43547">
    <property type="entry name" value="TWO-COMPONENT HISTIDINE KINASE"/>
    <property type="match status" value="1"/>
</dbReference>
<dbReference type="AlphaFoldDB" id="A0A8S9SWB0"/>
<dbReference type="Proteomes" id="UP000029738">
    <property type="component" value="Unassembled WGS sequence"/>
</dbReference>
<evidence type="ECO:0000256" key="5">
    <source>
        <dbReference type="ARBA" id="ARBA00023012"/>
    </source>
</evidence>
<dbReference type="Pfam" id="PF00072">
    <property type="entry name" value="Response_reg"/>
    <property type="match status" value="1"/>
</dbReference>
<dbReference type="PROSITE" id="PS50110">
    <property type="entry name" value="RESPONSE_REGULATORY"/>
    <property type="match status" value="1"/>
</dbReference>
<dbReference type="RefSeq" id="WP_050046085.1">
    <property type="nucleotide sequence ID" value="NZ_JHEG04000001.1"/>
</dbReference>
<evidence type="ECO:0000256" key="1">
    <source>
        <dbReference type="ARBA" id="ARBA00000085"/>
    </source>
</evidence>
<name>A0A8S9SWB0_9CYAN</name>
<dbReference type="OrthoDB" id="9804645at2"/>
<proteinExistence type="predicted"/>
<dbReference type="SMART" id="SM00387">
    <property type="entry name" value="HATPase_c"/>
    <property type="match status" value="1"/>
</dbReference>
<keyword evidence="5" id="KW-0902">Two-component regulatory system</keyword>
<organism evidence="9 10">
    <name type="scientific">Tolypothrix bouteillei VB521301</name>
    <dbReference type="NCBI Taxonomy" id="1479485"/>
    <lineage>
        <taxon>Bacteria</taxon>
        <taxon>Bacillati</taxon>
        <taxon>Cyanobacteriota</taxon>
        <taxon>Cyanophyceae</taxon>
        <taxon>Nostocales</taxon>
        <taxon>Tolypothrichaceae</taxon>
        <taxon>Tolypothrix</taxon>
    </lineage>
</organism>
<evidence type="ECO:0000313" key="10">
    <source>
        <dbReference type="Proteomes" id="UP000029738"/>
    </source>
</evidence>
<evidence type="ECO:0000256" key="6">
    <source>
        <dbReference type="PROSITE-ProRule" id="PRU00169"/>
    </source>
</evidence>
<dbReference type="PANTHER" id="PTHR43547:SF2">
    <property type="entry name" value="HYBRID SIGNAL TRANSDUCTION HISTIDINE KINASE C"/>
    <property type="match status" value="1"/>
</dbReference>
<dbReference type="PROSITE" id="PS50109">
    <property type="entry name" value="HIS_KIN"/>
    <property type="match status" value="1"/>
</dbReference>
<dbReference type="InterPro" id="IPR004358">
    <property type="entry name" value="Sig_transdc_His_kin-like_C"/>
</dbReference>
<evidence type="ECO:0000256" key="2">
    <source>
        <dbReference type="ARBA" id="ARBA00012438"/>
    </source>
</evidence>
<comment type="caution">
    <text evidence="9">The sequence shown here is derived from an EMBL/GenBank/DDBJ whole genome shotgun (WGS) entry which is preliminary data.</text>
</comment>
<gene>
    <name evidence="9" type="ORF">DA73_0400002340</name>
</gene>
<evidence type="ECO:0000313" key="9">
    <source>
        <dbReference type="EMBL" id="KAF3884440.1"/>
    </source>
</evidence>
<dbReference type="SUPFAM" id="SSF55874">
    <property type="entry name" value="ATPase domain of HSP90 chaperone/DNA topoisomerase II/histidine kinase"/>
    <property type="match status" value="1"/>
</dbReference>
<feature type="domain" description="Response regulatory" evidence="8">
    <location>
        <begin position="119"/>
        <end position="237"/>
    </location>
</feature>
<dbReference type="CDD" id="cd17580">
    <property type="entry name" value="REC_2_DhkD-like"/>
    <property type="match status" value="1"/>
</dbReference>
<comment type="catalytic activity">
    <reaction evidence="1">
        <text>ATP + protein L-histidine = ADP + protein N-phospho-L-histidine.</text>
        <dbReference type="EC" id="2.7.13.3"/>
    </reaction>
</comment>
<keyword evidence="4" id="KW-0808">Transferase</keyword>
<dbReference type="Pfam" id="PF02518">
    <property type="entry name" value="HATPase_c"/>
    <property type="match status" value="1"/>
</dbReference>
<dbReference type="PRINTS" id="PR00344">
    <property type="entry name" value="BCTRLSENSOR"/>
</dbReference>
<dbReference type="SMART" id="SM00448">
    <property type="entry name" value="REC"/>
    <property type="match status" value="1"/>
</dbReference>
<keyword evidence="4" id="KW-0418">Kinase</keyword>
<feature type="domain" description="Histidine kinase" evidence="7">
    <location>
        <begin position="1"/>
        <end position="97"/>
    </location>
</feature>
<feature type="modified residue" description="4-aspartylphosphate" evidence="6">
    <location>
        <position position="168"/>
    </location>
</feature>
<reference evidence="9" key="1">
    <citation type="journal article" date="2015" name="Genome Announc.">
        <title>Draft Genome Sequence of Tolypothrix boutellei Strain VB521301.</title>
        <authorList>
            <person name="Chandrababunaidu M.M."/>
            <person name="Singh D."/>
            <person name="Sen D."/>
            <person name="Bhan S."/>
            <person name="Das S."/>
            <person name="Gupta A."/>
            <person name="Adhikary S.P."/>
            <person name="Tripathy S."/>
        </authorList>
    </citation>
    <scope>NUCLEOTIDE SEQUENCE</scope>
    <source>
        <strain evidence="9">VB521301</strain>
    </source>
</reference>
<dbReference type="EC" id="2.7.13.3" evidence="2"/>
<reference evidence="9" key="2">
    <citation type="submission" date="2019-11" db="EMBL/GenBank/DDBJ databases">
        <title>Improved Assembly of Tolypothrix boutellei genome.</title>
        <authorList>
            <person name="Sarangi A.N."/>
            <person name="Mukherjee M."/>
            <person name="Ghosh S."/>
            <person name="Singh D."/>
            <person name="Das A."/>
            <person name="Kant S."/>
            <person name="Prusty A."/>
            <person name="Tripathy S."/>
        </authorList>
    </citation>
    <scope>NUCLEOTIDE SEQUENCE</scope>
    <source>
        <strain evidence="9">VB521301</strain>
    </source>
</reference>
<dbReference type="EMBL" id="JHEG04000001">
    <property type="protein sequence ID" value="KAF3884440.1"/>
    <property type="molecule type" value="Genomic_DNA"/>
</dbReference>
<sequence>MKFTPEGGCVEVRLQGEHGNAQVIIRDTGKGISPHFIPYVFDYFRQENSTTTRAFGGLGLGLAIARHLVELHGGLVKAESLGEGMGATFTVTIPLMRSVQTSAEENRIRHNFPIVEGVRVLVVDDEPDNLELITFTLEQYGVEVRAVSSSREALSILAQWQPDLLLSDIGMPEMDGYTFIQKLRDLPTEQDRFLPAIALTAYAGETNHQQALSAGFQKHLTKPVDPVELIFAIGETLGKG</sequence>
<keyword evidence="3 6" id="KW-0597">Phosphoprotein</keyword>
<dbReference type="InterPro" id="IPR003594">
    <property type="entry name" value="HATPase_dom"/>
</dbReference>
<evidence type="ECO:0000256" key="4">
    <source>
        <dbReference type="ARBA" id="ARBA00022777"/>
    </source>
</evidence>
<evidence type="ECO:0000256" key="3">
    <source>
        <dbReference type="ARBA" id="ARBA00022553"/>
    </source>
</evidence>
<dbReference type="InterPro" id="IPR001789">
    <property type="entry name" value="Sig_transdc_resp-reg_receiver"/>
</dbReference>
<protein>
    <recommendedName>
        <fullName evidence="2">histidine kinase</fullName>
        <ecNumber evidence="2">2.7.13.3</ecNumber>
    </recommendedName>
</protein>